<protein>
    <recommendedName>
        <fullName evidence="4">Lipoprotein</fullName>
    </recommendedName>
</protein>
<proteinExistence type="predicted"/>
<name>A0ABU8D193_9GAMM</name>
<evidence type="ECO:0000313" key="2">
    <source>
        <dbReference type="EMBL" id="MEI2454786.1"/>
    </source>
</evidence>
<accession>A0ABU8D193</accession>
<reference evidence="2 3" key="1">
    <citation type="submission" date="2024-02" db="EMBL/GenBank/DDBJ databases">
        <title>Lysobacter Genome Sequencing and Mining.</title>
        <authorList>
            <person name="Bierman J."/>
            <person name="Walker M.C."/>
        </authorList>
    </citation>
    <scope>NUCLEOTIDE SEQUENCE [LARGE SCALE GENOMIC DNA]</scope>
    <source>
        <strain evidence="2 3">PB6250</strain>
    </source>
</reference>
<dbReference type="Proteomes" id="UP001387215">
    <property type="component" value="Unassembled WGS sequence"/>
</dbReference>
<dbReference type="Gene3D" id="2.60.40.10">
    <property type="entry name" value="Immunoglobulins"/>
    <property type="match status" value="1"/>
</dbReference>
<dbReference type="PROSITE" id="PS51257">
    <property type="entry name" value="PROKAR_LIPOPROTEIN"/>
    <property type="match status" value="1"/>
</dbReference>
<evidence type="ECO:0000256" key="1">
    <source>
        <dbReference type="SAM" id="SignalP"/>
    </source>
</evidence>
<dbReference type="InterPro" id="IPR013783">
    <property type="entry name" value="Ig-like_fold"/>
</dbReference>
<sequence length="136" mass="14122">MLKVKTDALWLALATCTAMAGASGCSRELRLQPDALPSGSVRAPYAQSLCVTNPGNPIAAFEIDSGELPDGLRLEHARGEDCARIEGEPARPGRYRFAVSATEFGTMTSGRAGGVAYVLDIAPAPGKTQDGGGSER</sequence>
<keyword evidence="3" id="KW-1185">Reference proteome</keyword>
<dbReference type="EMBL" id="JBANDL010000002">
    <property type="protein sequence ID" value="MEI2454786.1"/>
    <property type="molecule type" value="Genomic_DNA"/>
</dbReference>
<gene>
    <name evidence="2" type="ORF">V2J18_08860</name>
</gene>
<evidence type="ECO:0008006" key="4">
    <source>
        <dbReference type="Google" id="ProtNLM"/>
    </source>
</evidence>
<comment type="caution">
    <text evidence="2">The sequence shown here is derived from an EMBL/GenBank/DDBJ whole genome shotgun (WGS) entry which is preliminary data.</text>
</comment>
<feature type="chain" id="PRO_5046552409" description="Lipoprotein" evidence="1">
    <location>
        <begin position="21"/>
        <end position="136"/>
    </location>
</feature>
<evidence type="ECO:0000313" key="3">
    <source>
        <dbReference type="Proteomes" id="UP001387215"/>
    </source>
</evidence>
<organism evidence="2 3">
    <name type="scientific">Lysobacter firmicutimachus</name>
    <dbReference type="NCBI Taxonomy" id="1792846"/>
    <lineage>
        <taxon>Bacteria</taxon>
        <taxon>Pseudomonadati</taxon>
        <taxon>Pseudomonadota</taxon>
        <taxon>Gammaproteobacteria</taxon>
        <taxon>Lysobacterales</taxon>
        <taxon>Lysobacteraceae</taxon>
        <taxon>Lysobacter</taxon>
    </lineage>
</organism>
<dbReference type="RefSeq" id="WP_336131581.1">
    <property type="nucleotide sequence ID" value="NZ_JBANDL010000002.1"/>
</dbReference>
<keyword evidence="1" id="KW-0732">Signal</keyword>
<feature type="signal peptide" evidence="1">
    <location>
        <begin position="1"/>
        <end position="20"/>
    </location>
</feature>